<evidence type="ECO:0000259" key="5">
    <source>
        <dbReference type="PROSITE" id="PS51085"/>
    </source>
</evidence>
<dbReference type="InterPro" id="IPR012675">
    <property type="entry name" value="Beta-grasp_dom_sf"/>
</dbReference>
<dbReference type="InterPro" id="IPR036010">
    <property type="entry name" value="2Fe-2S_ferredoxin-like_sf"/>
</dbReference>
<dbReference type="InterPro" id="IPR001041">
    <property type="entry name" value="2Fe-2S_ferredoxin-type"/>
</dbReference>
<dbReference type="GO" id="GO:0005739">
    <property type="term" value="C:mitochondrion"/>
    <property type="evidence" value="ECO:0000318"/>
    <property type="project" value="GO_Central"/>
</dbReference>
<dbReference type="Bgee" id="ENSOANG00000050639">
    <property type="expression patterns" value="Expressed in testis and 2 other cell types or tissues"/>
</dbReference>
<sequence length="172" mass="18588">MSMMGQGVLGSGRHLLFGLSLGLRLREAGRGIGLRRFGRTPRRQDQDQGSGSPTAITVHFIYQDGRRVSVSAKEGETLLQVVVNQGLHIPGFGACEGMLACSTCHLILDRATFGQLPAISEEEIDMLDLACGVTDTSRLGCQVILTKAMDGSTFQVPMQVNDARGKQQEQKQ</sequence>
<evidence type="ECO:0000313" key="6">
    <source>
        <dbReference type="Ensembl" id="ENSOANP00000050023.1"/>
    </source>
</evidence>
<keyword evidence="2" id="KW-0479">Metal-binding</keyword>
<evidence type="ECO:0000313" key="7">
    <source>
        <dbReference type="Proteomes" id="UP000002279"/>
    </source>
</evidence>
<dbReference type="PRINTS" id="PR00355">
    <property type="entry name" value="ADRENODOXIN"/>
</dbReference>
<dbReference type="KEGG" id="oaa:114812907"/>
<keyword evidence="7" id="KW-1185">Reference proteome</keyword>
<dbReference type="InParanoid" id="A0A6I8PCV6"/>
<feature type="domain" description="2Fe-2S ferredoxin-type" evidence="5">
    <location>
        <begin position="56"/>
        <end position="160"/>
    </location>
</feature>
<evidence type="ECO:0000256" key="1">
    <source>
        <dbReference type="ARBA" id="ARBA00022714"/>
    </source>
</evidence>
<dbReference type="InterPro" id="IPR001055">
    <property type="entry name" value="Adrenodoxin-like"/>
</dbReference>
<evidence type="ECO:0000256" key="4">
    <source>
        <dbReference type="ARBA" id="ARBA00023014"/>
    </source>
</evidence>
<reference evidence="6" key="3">
    <citation type="submission" date="2025-09" db="UniProtKB">
        <authorList>
            <consortium name="Ensembl"/>
        </authorList>
    </citation>
    <scope>IDENTIFICATION</scope>
    <source>
        <strain evidence="6">Glennie</strain>
    </source>
</reference>
<dbReference type="PROSITE" id="PS51085">
    <property type="entry name" value="2FE2S_FER_2"/>
    <property type="match status" value="1"/>
</dbReference>
<dbReference type="Pfam" id="PF00111">
    <property type="entry name" value="Fer2"/>
    <property type="match status" value="1"/>
</dbReference>
<dbReference type="GO" id="GO:0009055">
    <property type="term" value="F:electron transfer activity"/>
    <property type="evidence" value="ECO:0000318"/>
    <property type="project" value="GO_Central"/>
</dbReference>
<accession>A0A6I8PCV6</accession>
<organism evidence="6 7">
    <name type="scientific">Ornithorhynchus anatinus</name>
    <name type="common">Duckbill platypus</name>
    <dbReference type="NCBI Taxonomy" id="9258"/>
    <lineage>
        <taxon>Eukaryota</taxon>
        <taxon>Metazoa</taxon>
        <taxon>Chordata</taxon>
        <taxon>Craniata</taxon>
        <taxon>Vertebrata</taxon>
        <taxon>Euteleostomi</taxon>
        <taxon>Mammalia</taxon>
        <taxon>Monotremata</taxon>
        <taxon>Ornithorhynchidae</taxon>
        <taxon>Ornithorhynchus</taxon>
    </lineage>
</organism>
<dbReference type="SUPFAM" id="SSF54292">
    <property type="entry name" value="2Fe-2S ferredoxin-like"/>
    <property type="match status" value="1"/>
</dbReference>
<dbReference type="OMA" id="QDSMAFR"/>
<keyword evidence="4" id="KW-0411">Iron-sulfur</keyword>
<dbReference type="PANTHER" id="PTHR23426:SF70">
    <property type="entry name" value="2FE-2S FERREDOXIN-TYPE DOMAIN-CONTAINING PROTEIN"/>
    <property type="match status" value="1"/>
</dbReference>
<evidence type="ECO:0000256" key="3">
    <source>
        <dbReference type="ARBA" id="ARBA00023004"/>
    </source>
</evidence>
<dbReference type="GO" id="GO:0022900">
    <property type="term" value="P:electron transport chain"/>
    <property type="evidence" value="ECO:0000318"/>
    <property type="project" value="GO_Central"/>
</dbReference>
<dbReference type="OrthoDB" id="9442458at2759"/>
<protein>
    <recommendedName>
        <fullName evidence="5">2Fe-2S ferredoxin-type domain-containing protein</fullName>
    </recommendedName>
</protein>
<dbReference type="PANTHER" id="PTHR23426">
    <property type="entry name" value="FERREDOXIN/ADRENODOXIN"/>
    <property type="match status" value="1"/>
</dbReference>
<dbReference type="GO" id="GO:0046872">
    <property type="term" value="F:metal ion binding"/>
    <property type="evidence" value="ECO:0007669"/>
    <property type="project" value="UniProtKB-KW"/>
</dbReference>
<reference evidence="6 7" key="1">
    <citation type="journal article" date="2008" name="Nature">
        <title>Genome analysis of the platypus reveals unique signatures of evolution.</title>
        <authorList>
            <person name="Warren W.C."/>
            <person name="Hillier L.W."/>
            <person name="Marshall Graves J.A."/>
            <person name="Birney E."/>
            <person name="Ponting C.P."/>
            <person name="Grutzner F."/>
            <person name="Belov K."/>
            <person name="Miller W."/>
            <person name="Clarke L."/>
            <person name="Chinwalla A.T."/>
            <person name="Yang S.P."/>
            <person name="Heger A."/>
            <person name="Locke D.P."/>
            <person name="Miethke P."/>
            <person name="Waters P.D."/>
            <person name="Veyrunes F."/>
            <person name="Fulton L."/>
            <person name="Fulton B."/>
            <person name="Graves T."/>
            <person name="Wallis J."/>
            <person name="Puente X.S."/>
            <person name="Lopez-Otin C."/>
            <person name="Ordonez G.R."/>
            <person name="Eichler E.E."/>
            <person name="Chen L."/>
            <person name="Cheng Z."/>
            <person name="Deakin J.E."/>
            <person name="Alsop A."/>
            <person name="Thompson K."/>
            <person name="Kirby P."/>
            <person name="Papenfuss A.T."/>
            <person name="Wakefield M.J."/>
            <person name="Olender T."/>
            <person name="Lancet D."/>
            <person name="Huttley G.A."/>
            <person name="Smit A.F."/>
            <person name="Pask A."/>
            <person name="Temple-Smith P."/>
            <person name="Batzer M.A."/>
            <person name="Walker J.A."/>
            <person name="Konkel M.K."/>
            <person name="Harris R.S."/>
            <person name="Whittington C.M."/>
            <person name="Wong E.S."/>
            <person name="Gemmell N.J."/>
            <person name="Buschiazzo E."/>
            <person name="Vargas Jentzsch I.M."/>
            <person name="Merkel A."/>
            <person name="Schmitz J."/>
            <person name="Zemann A."/>
            <person name="Churakov G."/>
            <person name="Kriegs J.O."/>
            <person name="Brosius J."/>
            <person name="Murchison E.P."/>
            <person name="Sachidanandam R."/>
            <person name="Smith C."/>
            <person name="Hannon G.J."/>
            <person name="Tsend-Ayush E."/>
            <person name="McMillan D."/>
            <person name="Attenborough R."/>
            <person name="Rens W."/>
            <person name="Ferguson-Smith M."/>
            <person name="Lefevre C.M."/>
            <person name="Sharp J.A."/>
            <person name="Nicholas K.R."/>
            <person name="Ray D.A."/>
            <person name="Kube M."/>
            <person name="Reinhardt R."/>
            <person name="Pringle T.H."/>
            <person name="Taylor J."/>
            <person name="Jones R.C."/>
            <person name="Nixon B."/>
            <person name="Dacheux J.L."/>
            <person name="Niwa H."/>
            <person name="Sekita Y."/>
            <person name="Huang X."/>
            <person name="Stark A."/>
            <person name="Kheradpour P."/>
            <person name="Kellis M."/>
            <person name="Flicek P."/>
            <person name="Chen Y."/>
            <person name="Webber C."/>
            <person name="Hardison R."/>
            <person name="Nelson J."/>
            <person name="Hallsworth-Pepin K."/>
            <person name="Delehaunty K."/>
            <person name="Markovic C."/>
            <person name="Minx P."/>
            <person name="Feng Y."/>
            <person name="Kremitzki C."/>
            <person name="Mitreva M."/>
            <person name="Glasscock J."/>
            <person name="Wylie T."/>
            <person name="Wohldmann P."/>
            <person name="Thiru P."/>
            <person name="Nhan M.N."/>
            <person name="Pohl C.S."/>
            <person name="Smith S.M."/>
            <person name="Hou S."/>
            <person name="Nefedov M."/>
            <person name="de Jong P.J."/>
            <person name="Renfree M.B."/>
            <person name="Mardis E.R."/>
            <person name="Wilson R.K."/>
        </authorList>
    </citation>
    <scope>NUCLEOTIDE SEQUENCE [LARGE SCALE GENOMIC DNA]</scope>
    <source>
        <strain evidence="6 7">Glennie</strain>
    </source>
</reference>
<dbReference type="RefSeq" id="XP_028923659.1">
    <property type="nucleotide sequence ID" value="XM_029067826.2"/>
</dbReference>
<gene>
    <name evidence="6" type="primary">LOC114812907</name>
</gene>
<dbReference type="GO" id="GO:0140647">
    <property type="term" value="P:P450-containing electron transport chain"/>
    <property type="evidence" value="ECO:0007669"/>
    <property type="project" value="InterPro"/>
</dbReference>
<dbReference type="CDD" id="cd00207">
    <property type="entry name" value="fer2"/>
    <property type="match status" value="1"/>
</dbReference>
<dbReference type="Proteomes" id="UP000002279">
    <property type="component" value="Chromosome 6"/>
</dbReference>
<dbReference type="AlphaFoldDB" id="A0A6I8PCV6"/>
<keyword evidence="1" id="KW-0001">2Fe-2S</keyword>
<dbReference type="GO" id="GO:0051537">
    <property type="term" value="F:2 iron, 2 sulfur cluster binding"/>
    <property type="evidence" value="ECO:0007669"/>
    <property type="project" value="UniProtKB-KW"/>
</dbReference>
<name>A0A6I8PCV6_ORNAN</name>
<evidence type="ECO:0000256" key="2">
    <source>
        <dbReference type="ARBA" id="ARBA00022723"/>
    </source>
</evidence>
<dbReference type="Gene3D" id="3.10.20.30">
    <property type="match status" value="1"/>
</dbReference>
<dbReference type="Ensembl" id="ENSOANT00000070703.1">
    <property type="protein sequence ID" value="ENSOANP00000050023.1"/>
    <property type="gene ID" value="ENSOANG00000050639.1"/>
</dbReference>
<reference evidence="6" key="2">
    <citation type="submission" date="2025-08" db="UniProtKB">
        <authorList>
            <consortium name="Ensembl"/>
        </authorList>
    </citation>
    <scope>IDENTIFICATION</scope>
    <source>
        <strain evidence="6">Glennie</strain>
    </source>
</reference>
<keyword evidence="3" id="KW-0408">Iron</keyword>
<dbReference type="FunCoup" id="A0A6I8PCV6">
    <property type="interactions" value="788"/>
</dbReference>
<proteinExistence type="predicted"/>
<dbReference type="GeneID" id="114812907"/>
<dbReference type="GeneTree" id="ENSGT00940000166318"/>